<evidence type="ECO:0000259" key="1">
    <source>
        <dbReference type="Pfam" id="PF08241"/>
    </source>
</evidence>
<sequence>MSLRRTYTLWAAGYDALIAGATARARQQSLAGLGEVAGQRILIDGVGTGLDYPWLPVGADYVGVDLTWAMLKKAMDRPDGRQVRLVQGDAMQLPFAGAVFDRIVMHLILAVVPEPARALTEAVRVLKPGGQILIFDKFLKPGQKAPLRRLISPLLGRLATRTDVVFEDVLRDVSSLQLVSDVPALAGGWFRLIRLRKA</sequence>
<dbReference type="RefSeq" id="WP_341370088.1">
    <property type="nucleotide sequence ID" value="NZ_JBBPCO010000003.1"/>
</dbReference>
<feature type="domain" description="Methyltransferase type 11" evidence="1">
    <location>
        <begin position="45"/>
        <end position="134"/>
    </location>
</feature>
<keyword evidence="2" id="KW-0489">Methyltransferase</keyword>
<reference evidence="2 3" key="1">
    <citation type="submission" date="2024-04" db="EMBL/GenBank/DDBJ databases">
        <authorList>
            <person name="Abashina T."/>
            <person name="Shaikin A."/>
        </authorList>
    </citation>
    <scope>NUCLEOTIDE SEQUENCE [LARGE SCALE GENOMIC DNA]</scope>
    <source>
        <strain evidence="2 3">AAFK</strain>
    </source>
</reference>
<dbReference type="GO" id="GO:0032259">
    <property type="term" value="P:methylation"/>
    <property type="evidence" value="ECO:0007669"/>
    <property type="project" value="UniProtKB-KW"/>
</dbReference>
<dbReference type="Pfam" id="PF08241">
    <property type="entry name" value="Methyltransf_11"/>
    <property type="match status" value="1"/>
</dbReference>
<evidence type="ECO:0000313" key="3">
    <source>
        <dbReference type="Proteomes" id="UP001446205"/>
    </source>
</evidence>
<dbReference type="CDD" id="cd02440">
    <property type="entry name" value="AdoMet_MTases"/>
    <property type="match status" value="1"/>
</dbReference>
<proteinExistence type="predicted"/>
<accession>A0ABU9D837</accession>
<dbReference type="EMBL" id="JBBPCO010000003">
    <property type="protein sequence ID" value="MEK8089022.1"/>
    <property type="molecule type" value="Genomic_DNA"/>
</dbReference>
<dbReference type="Proteomes" id="UP001446205">
    <property type="component" value="Unassembled WGS sequence"/>
</dbReference>
<evidence type="ECO:0000313" key="2">
    <source>
        <dbReference type="EMBL" id="MEK8089022.1"/>
    </source>
</evidence>
<name>A0ABU9D837_9PROT</name>
<keyword evidence="3" id="KW-1185">Reference proteome</keyword>
<protein>
    <submittedName>
        <fullName evidence="2">Class I SAM-dependent methyltransferase</fullName>
    </submittedName>
</protein>
<organism evidence="2 3">
    <name type="scientific">Thermithiobacillus plumbiphilus</name>
    <dbReference type="NCBI Taxonomy" id="1729899"/>
    <lineage>
        <taxon>Bacteria</taxon>
        <taxon>Pseudomonadati</taxon>
        <taxon>Pseudomonadota</taxon>
        <taxon>Acidithiobacillia</taxon>
        <taxon>Acidithiobacillales</taxon>
        <taxon>Thermithiobacillaceae</taxon>
        <taxon>Thermithiobacillus</taxon>
    </lineage>
</organism>
<dbReference type="GO" id="GO:0008168">
    <property type="term" value="F:methyltransferase activity"/>
    <property type="evidence" value="ECO:0007669"/>
    <property type="project" value="UniProtKB-KW"/>
</dbReference>
<dbReference type="InterPro" id="IPR029063">
    <property type="entry name" value="SAM-dependent_MTases_sf"/>
</dbReference>
<dbReference type="SUPFAM" id="SSF53335">
    <property type="entry name" value="S-adenosyl-L-methionine-dependent methyltransferases"/>
    <property type="match status" value="1"/>
</dbReference>
<keyword evidence="2" id="KW-0808">Transferase</keyword>
<dbReference type="Gene3D" id="3.40.50.150">
    <property type="entry name" value="Vaccinia Virus protein VP39"/>
    <property type="match status" value="1"/>
</dbReference>
<gene>
    <name evidence="2" type="ORF">WOB96_04520</name>
</gene>
<comment type="caution">
    <text evidence="2">The sequence shown here is derived from an EMBL/GenBank/DDBJ whole genome shotgun (WGS) entry which is preliminary data.</text>
</comment>
<dbReference type="InterPro" id="IPR013216">
    <property type="entry name" value="Methyltransf_11"/>
</dbReference>